<proteinExistence type="inferred from homology"/>
<sequence length="401" mass="38751">MADFWAARPPEVNDLVLRAGSGIATTAAAALTYVMEISGCETAAGMSIGNAGMLAPDFVGLAGAGSLLSATTLNTTLQLLAGWLMEKPPVFASAINAYLSASSAMIPAAVCQGNRVQWESLCAANVPALGTLTPAIIEKDLEYFGGMWPNNAGVGTGYSAVLMGLIPALSIPPPITPLAASPAAPVQAGAAVAEAAATGAVAPALQASGAAAGMAGPSGAAGPGGMLGDLMQQVTGGVQQGGQAVGQLAQNVVGMPMQLGQTLTGPVQALTGLFGSFGNRGEAAAVEPVVEAVPEAVRPGVGLPLAPGAGSVLGGAAGAATPAGLTSYTRPTAGFAPEPGGRPTGLRGAGVLGAVETRTAPAGGVPVGSGAGMLARPTGGSAGSGEVGRVRVFAEAEQRRG</sequence>
<protein>
    <recommendedName>
        <fullName evidence="2">PPE domain-containing protein</fullName>
    </recommendedName>
</protein>
<feature type="domain" description="PPE" evidence="2">
    <location>
        <begin position="5"/>
        <end position="161"/>
    </location>
</feature>
<accession>A0A1X1RHG6</accession>
<dbReference type="Pfam" id="PF00823">
    <property type="entry name" value="PPE"/>
    <property type="match status" value="1"/>
</dbReference>
<gene>
    <name evidence="3" type="ORF">AWC04_05515</name>
</gene>
<dbReference type="InterPro" id="IPR000030">
    <property type="entry name" value="PPE_dom"/>
</dbReference>
<evidence type="ECO:0000259" key="2">
    <source>
        <dbReference type="Pfam" id="PF00823"/>
    </source>
</evidence>
<evidence type="ECO:0000313" key="3">
    <source>
        <dbReference type="EMBL" id="ORV06301.1"/>
    </source>
</evidence>
<name>A0A1X1RHG6_MYCFA</name>
<dbReference type="Proteomes" id="UP000193484">
    <property type="component" value="Unassembled WGS sequence"/>
</dbReference>
<dbReference type="Gene3D" id="1.20.1260.20">
    <property type="entry name" value="PPE superfamily"/>
    <property type="match status" value="1"/>
</dbReference>
<evidence type="ECO:0000313" key="4">
    <source>
        <dbReference type="Proteomes" id="UP000193484"/>
    </source>
</evidence>
<organism evidence="3 4">
    <name type="scientific">Mycolicibacterium fallax</name>
    <name type="common">Mycobacterium fallax</name>
    <dbReference type="NCBI Taxonomy" id="1793"/>
    <lineage>
        <taxon>Bacteria</taxon>
        <taxon>Bacillati</taxon>
        <taxon>Actinomycetota</taxon>
        <taxon>Actinomycetes</taxon>
        <taxon>Mycobacteriales</taxon>
        <taxon>Mycobacteriaceae</taxon>
        <taxon>Mycolicibacterium</taxon>
    </lineage>
</organism>
<evidence type="ECO:0000256" key="1">
    <source>
        <dbReference type="ARBA" id="ARBA00010652"/>
    </source>
</evidence>
<dbReference type="EMBL" id="LQOJ01000021">
    <property type="protein sequence ID" value="ORV06301.1"/>
    <property type="molecule type" value="Genomic_DNA"/>
</dbReference>
<dbReference type="STRING" id="1793.AWC04_05515"/>
<reference evidence="3 4" key="1">
    <citation type="submission" date="2016-01" db="EMBL/GenBank/DDBJ databases">
        <title>The new phylogeny of the genus Mycobacterium.</title>
        <authorList>
            <person name="Tarcisio F."/>
            <person name="Conor M."/>
            <person name="Antonella G."/>
            <person name="Elisabetta G."/>
            <person name="Giulia F.S."/>
            <person name="Sara T."/>
            <person name="Anna F."/>
            <person name="Clotilde B."/>
            <person name="Roberto B."/>
            <person name="Veronica D.S."/>
            <person name="Fabio R."/>
            <person name="Monica P."/>
            <person name="Olivier J."/>
            <person name="Enrico T."/>
            <person name="Nicola S."/>
        </authorList>
    </citation>
    <scope>NUCLEOTIDE SEQUENCE [LARGE SCALE GENOMIC DNA]</scope>
    <source>
        <strain evidence="3 4">DSM 44179</strain>
    </source>
</reference>
<dbReference type="AlphaFoldDB" id="A0A1X1RHG6"/>
<dbReference type="OrthoDB" id="4721978at2"/>
<keyword evidence="4" id="KW-1185">Reference proteome</keyword>
<comment type="caution">
    <text evidence="3">The sequence shown here is derived from an EMBL/GenBank/DDBJ whole genome shotgun (WGS) entry which is preliminary data.</text>
</comment>
<dbReference type="SUPFAM" id="SSF140459">
    <property type="entry name" value="PE/PPE dimer-like"/>
    <property type="match status" value="1"/>
</dbReference>
<dbReference type="InterPro" id="IPR038332">
    <property type="entry name" value="PPE_sf"/>
</dbReference>
<dbReference type="RefSeq" id="WP_085093936.1">
    <property type="nucleotide sequence ID" value="NZ_AP022603.1"/>
</dbReference>
<comment type="similarity">
    <text evidence="1">Belongs to the mycobacterial PPE family.</text>
</comment>